<protein>
    <submittedName>
        <fullName evidence="8">TolC family protein</fullName>
    </submittedName>
</protein>
<keyword evidence="3" id="KW-0813">Transport</keyword>
<comment type="similarity">
    <text evidence="2">Belongs to the outer membrane factor (OMF) (TC 1.B.17) family.</text>
</comment>
<dbReference type="EMBL" id="JAPDNS010000002">
    <property type="protein sequence ID" value="MCW3485415.1"/>
    <property type="molecule type" value="Genomic_DNA"/>
</dbReference>
<evidence type="ECO:0000313" key="8">
    <source>
        <dbReference type="EMBL" id="MCW3485415.1"/>
    </source>
</evidence>
<keyword evidence="4" id="KW-1134">Transmembrane beta strand</keyword>
<dbReference type="PANTHER" id="PTHR30026:SF20">
    <property type="entry name" value="OUTER MEMBRANE PROTEIN TOLC"/>
    <property type="match status" value="1"/>
</dbReference>
<dbReference type="Gene3D" id="1.20.1600.10">
    <property type="entry name" value="Outer membrane efflux proteins (OEP)"/>
    <property type="match status" value="1"/>
</dbReference>
<keyword evidence="5" id="KW-0812">Transmembrane</keyword>
<comment type="caution">
    <text evidence="8">The sequence shown here is derived from an EMBL/GenBank/DDBJ whole genome shotgun (WGS) entry which is preliminary data.</text>
</comment>
<sequence>MKTIRSTARLTVAGILIYVLLGSGKLLAQTMPLSLPAAVKMGLTNSKELKLSRGQLEAAMARYNQARDAALPTAKASYGFTHAEIPAHRLNMGEQAMLLPDRADSYMGTLSLYTTLFNGNQLRFARKSAALLADIARLDIAGNENEIVYAIISTYYELYKVIQLRQIADKNEAALVLQLQQANRFFEQGLVTKNDVLRFELQLSDIRIQAVTLENNRQIIQYNLAVLLGIAPETACSPAPPDTTTPAADSLDHYLQLAWQHHSGLQQSTLQQEAAQLQLKSIRAAQLPALKAGADLYYVNAVSNFIPASGQYITPITVGVKVTWDMGTLWTTRNKAAGAAVQLRQTHTQQLLQQDYISREVHAAFRNYHLMQEKVQLLQPTIRQAIENDNMMEVKYQHNIIAAIDRIDAQVQRFRAQINYELAVTEAALAYYTLLKSTGTLTHNF</sequence>
<reference evidence="8 9" key="1">
    <citation type="submission" date="2022-10" db="EMBL/GenBank/DDBJ databases">
        <title>Chitinophaga nivalis PC15 sp. nov., isolated from Pyeongchang county, South Korea.</title>
        <authorList>
            <person name="Trinh H.N."/>
        </authorList>
    </citation>
    <scope>NUCLEOTIDE SEQUENCE [LARGE SCALE GENOMIC DNA]</scope>
    <source>
        <strain evidence="8 9">PC14</strain>
    </source>
</reference>
<dbReference type="Proteomes" id="UP001207742">
    <property type="component" value="Unassembled WGS sequence"/>
</dbReference>
<dbReference type="RefSeq" id="WP_264731831.1">
    <property type="nucleotide sequence ID" value="NZ_JAPDNR010000001.1"/>
</dbReference>
<gene>
    <name evidence="8" type="ORF">OL497_16010</name>
</gene>
<proteinExistence type="inferred from homology"/>
<organism evidence="8 9">
    <name type="scientific">Chitinophaga nivalis</name>
    <dbReference type="NCBI Taxonomy" id="2991709"/>
    <lineage>
        <taxon>Bacteria</taxon>
        <taxon>Pseudomonadati</taxon>
        <taxon>Bacteroidota</taxon>
        <taxon>Chitinophagia</taxon>
        <taxon>Chitinophagales</taxon>
        <taxon>Chitinophagaceae</taxon>
        <taxon>Chitinophaga</taxon>
    </lineage>
</organism>
<evidence type="ECO:0000256" key="1">
    <source>
        <dbReference type="ARBA" id="ARBA00004442"/>
    </source>
</evidence>
<dbReference type="SUPFAM" id="SSF56954">
    <property type="entry name" value="Outer membrane efflux proteins (OEP)"/>
    <property type="match status" value="1"/>
</dbReference>
<evidence type="ECO:0000256" key="4">
    <source>
        <dbReference type="ARBA" id="ARBA00022452"/>
    </source>
</evidence>
<evidence type="ECO:0000313" key="9">
    <source>
        <dbReference type="Proteomes" id="UP001207742"/>
    </source>
</evidence>
<evidence type="ECO:0000256" key="6">
    <source>
        <dbReference type="ARBA" id="ARBA00023136"/>
    </source>
</evidence>
<dbReference type="InterPro" id="IPR051906">
    <property type="entry name" value="TolC-like"/>
</dbReference>
<keyword evidence="7" id="KW-0998">Cell outer membrane</keyword>
<dbReference type="InterPro" id="IPR003423">
    <property type="entry name" value="OMP_efflux"/>
</dbReference>
<evidence type="ECO:0000256" key="3">
    <source>
        <dbReference type="ARBA" id="ARBA00022448"/>
    </source>
</evidence>
<evidence type="ECO:0000256" key="2">
    <source>
        <dbReference type="ARBA" id="ARBA00007613"/>
    </source>
</evidence>
<accession>A0ABT3IN82</accession>
<evidence type="ECO:0000256" key="5">
    <source>
        <dbReference type="ARBA" id="ARBA00022692"/>
    </source>
</evidence>
<dbReference type="Pfam" id="PF02321">
    <property type="entry name" value="OEP"/>
    <property type="match status" value="1"/>
</dbReference>
<keyword evidence="6" id="KW-0472">Membrane</keyword>
<dbReference type="PANTHER" id="PTHR30026">
    <property type="entry name" value="OUTER MEMBRANE PROTEIN TOLC"/>
    <property type="match status" value="1"/>
</dbReference>
<name>A0ABT3IN82_9BACT</name>
<keyword evidence="9" id="KW-1185">Reference proteome</keyword>
<evidence type="ECO:0000256" key="7">
    <source>
        <dbReference type="ARBA" id="ARBA00023237"/>
    </source>
</evidence>
<comment type="subcellular location">
    <subcellularLocation>
        <location evidence="1">Cell outer membrane</location>
    </subcellularLocation>
</comment>